<evidence type="ECO:0000313" key="2">
    <source>
        <dbReference type="EMBL" id="CAB4993205.1"/>
    </source>
</evidence>
<protein>
    <submittedName>
        <fullName evidence="1">Unannotated protein</fullName>
    </submittedName>
</protein>
<accession>A0A6J7F887</accession>
<evidence type="ECO:0000313" key="1">
    <source>
        <dbReference type="EMBL" id="CAB4890078.1"/>
    </source>
</evidence>
<dbReference type="AlphaFoldDB" id="A0A6J7F887"/>
<dbReference type="EMBL" id="CAFBMH010000003">
    <property type="protein sequence ID" value="CAB4890078.1"/>
    <property type="molecule type" value="Genomic_DNA"/>
</dbReference>
<sequence>MAMRHNGRLEGAEAAETAALEGLRSSAAGGESLPMVLDDSFREIAREDRPALLELLVERSREQQIIFLTDDEDIATWARLESLAGDMAIVEPVATNSNRKAGIAS</sequence>
<reference evidence="1" key="1">
    <citation type="submission" date="2020-05" db="EMBL/GenBank/DDBJ databases">
        <authorList>
            <person name="Chiriac C."/>
            <person name="Salcher M."/>
            <person name="Ghai R."/>
            <person name="Kavagutti S V."/>
        </authorList>
    </citation>
    <scope>NUCLEOTIDE SEQUENCE</scope>
</reference>
<proteinExistence type="predicted"/>
<dbReference type="EMBL" id="CAFBOS010000057">
    <property type="protein sequence ID" value="CAB4993205.1"/>
    <property type="molecule type" value="Genomic_DNA"/>
</dbReference>
<name>A0A6J7F887_9ZZZZ</name>
<organism evidence="1">
    <name type="scientific">freshwater metagenome</name>
    <dbReference type="NCBI Taxonomy" id="449393"/>
    <lineage>
        <taxon>unclassified sequences</taxon>
        <taxon>metagenomes</taxon>
        <taxon>ecological metagenomes</taxon>
    </lineage>
</organism>
<gene>
    <name evidence="1" type="ORF">UFOPK3543_00188</name>
    <name evidence="2" type="ORF">UFOPK3967_01147</name>
</gene>